<dbReference type="OrthoDB" id="9793802at2"/>
<comment type="caution">
    <text evidence="1">The sequence shown here is derived from an EMBL/GenBank/DDBJ whole genome shotgun (WGS) entry which is preliminary data.</text>
</comment>
<evidence type="ECO:0000313" key="1">
    <source>
        <dbReference type="EMBL" id="PZA12470.1"/>
    </source>
</evidence>
<reference evidence="1 2" key="1">
    <citation type="submission" date="2018-06" db="EMBL/GenBank/DDBJ databases">
        <title>Draft Whole-Genome Sequence of the purple photosynthetic bacterium Rhodospeudomonas palustris XCP.</title>
        <authorList>
            <person name="Rayyan A."/>
            <person name="Meyer T.E."/>
            <person name="Kyndt J.A."/>
        </authorList>
    </citation>
    <scope>NUCLEOTIDE SEQUENCE [LARGE SCALE GENOMIC DNA]</scope>
    <source>
        <strain evidence="1 2">XCP</strain>
    </source>
</reference>
<dbReference type="Proteomes" id="UP000248134">
    <property type="component" value="Unassembled WGS sequence"/>
</dbReference>
<name>A0A323ULL1_RHOPL</name>
<evidence type="ECO:0000313" key="2">
    <source>
        <dbReference type="Proteomes" id="UP000248134"/>
    </source>
</evidence>
<organism evidence="1 2">
    <name type="scientific">Rhodopseudomonas palustris</name>
    <dbReference type="NCBI Taxonomy" id="1076"/>
    <lineage>
        <taxon>Bacteria</taxon>
        <taxon>Pseudomonadati</taxon>
        <taxon>Pseudomonadota</taxon>
        <taxon>Alphaproteobacteria</taxon>
        <taxon>Hyphomicrobiales</taxon>
        <taxon>Nitrobacteraceae</taxon>
        <taxon>Rhodopseudomonas</taxon>
    </lineage>
</organism>
<dbReference type="EMBL" id="QKQS01000013">
    <property type="protein sequence ID" value="PZA12470.1"/>
    <property type="molecule type" value="Genomic_DNA"/>
</dbReference>
<accession>A0A323ULL1</accession>
<sequence>MTTAASLDLSRIGAPTLVTIDYEAALTARLLHFKALWDAARLRDPTLPAFDVIDAAGNPVTQFDSNVVLEQEFAYGETMVEQTINDHANALRLATSAGADLDHLAVTYKATSRLILSPATGTTSEVLEADDELRERAQISDEARPLFGLTPPGYVWRVRKLFGDRVKDVRPLRRPGGHMDLYILARDGDGTPAETLIGDIQGAFDGEAGSHSTDIVTVLPARIVAAPVQVKLWVARGPDPALAVALASTAIASLGAERHRIGETLHAQAIGAVAKSGAVRKVDVLAPLVDVVGGQDGAPHISSIAVSWGIDA</sequence>
<proteinExistence type="predicted"/>
<dbReference type="RefSeq" id="WP_110785967.1">
    <property type="nucleotide sequence ID" value="NZ_QKQS01000013.1"/>
</dbReference>
<dbReference type="AlphaFoldDB" id="A0A323ULL1"/>
<gene>
    <name evidence="1" type="ORF">DNX69_10880</name>
</gene>
<protein>
    <submittedName>
        <fullName evidence="1">Uncharacterized protein</fullName>
    </submittedName>
</protein>